<accession>A0A2Z6LZL7</accession>
<evidence type="ECO:0000313" key="1">
    <source>
        <dbReference type="EMBL" id="GAU25171.1"/>
    </source>
</evidence>
<reference evidence="2" key="1">
    <citation type="journal article" date="2017" name="Front. Plant Sci.">
        <title>Climate Clever Clovers: New Paradigm to Reduce the Environmental Footprint of Ruminants by Breeding Low Methanogenic Forages Utilizing Haplotype Variation.</title>
        <authorList>
            <person name="Kaur P."/>
            <person name="Appels R."/>
            <person name="Bayer P.E."/>
            <person name="Keeble-Gagnere G."/>
            <person name="Wang J."/>
            <person name="Hirakawa H."/>
            <person name="Shirasawa K."/>
            <person name="Vercoe P."/>
            <person name="Stefanova K."/>
            <person name="Durmic Z."/>
            <person name="Nichols P."/>
            <person name="Revell C."/>
            <person name="Isobe S.N."/>
            <person name="Edwards D."/>
            <person name="Erskine W."/>
        </authorList>
    </citation>
    <scope>NUCLEOTIDE SEQUENCE [LARGE SCALE GENOMIC DNA]</scope>
    <source>
        <strain evidence="2">cv. Daliak</strain>
    </source>
</reference>
<protein>
    <submittedName>
        <fullName evidence="1">Uncharacterized protein</fullName>
    </submittedName>
</protein>
<sequence length="95" mass="11219">MKDLQSNQNETLSRESHMEYVQVMVKKLLRTDETTKQHTLFPTSFLVMEPHLQQELKFNLHKKSTFSHMNVLSPTKIRKYHIAGVNYLRFGNLSV</sequence>
<evidence type="ECO:0000313" key="2">
    <source>
        <dbReference type="Proteomes" id="UP000242715"/>
    </source>
</evidence>
<dbReference type="Proteomes" id="UP000242715">
    <property type="component" value="Unassembled WGS sequence"/>
</dbReference>
<gene>
    <name evidence="1" type="ORF">TSUD_150700</name>
</gene>
<name>A0A2Z6LZL7_TRISU</name>
<organism evidence="1 2">
    <name type="scientific">Trifolium subterraneum</name>
    <name type="common">Subterranean clover</name>
    <dbReference type="NCBI Taxonomy" id="3900"/>
    <lineage>
        <taxon>Eukaryota</taxon>
        <taxon>Viridiplantae</taxon>
        <taxon>Streptophyta</taxon>
        <taxon>Embryophyta</taxon>
        <taxon>Tracheophyta</taxon>
        <taxon>Spermatophyta</taxon>
        <taxon>Magnoliopsida</taxon>
        <taxon>eudicotyledons</taxon>
        <taxon>Gunneridae</taxon>
        <taxon>Pentapetalae</taxon>
        <taxon>rosids</taxon>
        <taxon>fabids</taxon>
        <taxon>Fabales</taxon>
        <taxon>Fabaceae</taxon>
        <taxon>Papilionoideae</taxon>
        <taxon>50 kb inversion clade</taxon>
        <taxon>NPAAA clade</taxon>
        <taxon>Hologalegina</taxon>
        <taxon>IRL clade</taxon>
        <taxon>Trifolieae</taxon>
        <taxon>Trifolium</taxon>
    </lineage>
</organism>
<dbReference type="EMBL" id="DF973306">
    <property type="protein sequence ID" value="GAU25171.1"/>
    <property type="molecule type" value="Genomic_DNA"/>
</dbReference>
<dbReference type="AlphaFoldDB" id="A0A2Z6LZL7"/>
<keyword evidence="2" id="KW-1185">Reference proteome</keyword>
<proteinExistence type="predicted"/>